<name>A0A0B1SYU0_OESDE</name>
<dbReference type="AlphaFoldDB" id="A0A0B1SYU0"/>
<evidence type="ECO:0008006" key="3">
    <source>
        <dbReference type="Google" id="ProtNLM"/>
    </source>
</evidence>
<protein>
    <recommendedName>
        <fullName evidence="3">SKP1 component dimerisation domain-containing protein</fullName>
    </recommendedName>
</protein>
<dbReference type="Gene3D" id="3.30.710.10">
    <property type="entry name" value="Potassium Channel Kv1.1, Chain A"/>
    <property type="match status" value="1"/>
</dbReference>
<dbReference type="SUPFAM" id="SSF81382">
    <property type="entry name" value="Skp1 dimerisation domain-like"/>
    <property type="match status" value="1"/>
</dbReference>
<dbReference type="GO" id="GO:0006511">
    <property type="term" value="P:ubiquitin-dependent protein catabolic process"/>
    <property type="evidence" value="ECO:0007669"/>
    <property type="project" value="InterPro"/>
</dbReference>
<keyword evidence="2" id="KW-1185">Reference proteome</keyword>
<evidence type="ECO:0000313" key="2">
    <source>
        <dbReference type="Proteomes" id="UP000053660"/>
    </source>
</evidence>
<dbReference type="EMBL" id="KN555965">
    <property type="protein sequence ID" value="KHJ88370.1"/>
    <property type="molecule type" value="Genomic_DNA"/>
</dbReference>
<dbReference type="InterPro" id="IPR036296">
    <property type="entry name" value="SKP1-like_dim_sf"/>
</dbReference>
<evidence type="ECO:0000313" key="1">
    <source>
        <dbReference type="EMBL" id="KHJ88370.1"/>
    </source>
</evidence>
<dbReference type="Proteomes" id="UP000053660">
    <property type="component" value="Unassembled WGS sequence"/>
</dbReference>
<dbReference type="InterPro" id="IPR011333">
    <property type="entry name" value="SKP1/BTB/POZ_sf"/>
</dbReference>
<accession>A0A0B1SYU0</accession>
<proteinExistence type="predicted"/>
<organism evidence="1 2">
    <name type="scientific">Oesophagostomum dentatum</name>
    <name type="common">Nodular worm</name>
    <dbReference type="NCBI Taxonomy" id="61180"/>
    <lineage>
        <taxon>Eukaryota</taxon>
        <taxon>Metazoa</taxon>
        <taxon>Ecdysozoa</taxon>
        <taxon>Nematoda</taxon>
        <taxon>Chromadorea</taxon>
        <taxon>Rhabditida</taxon>
        <taxon>Rhabditina</taxon>
        <taxon>Rhabditomorpha</taxon>
        <taxon>Strongyloidea</taxon>
        <taxon>Strongylidae</taxon>
        <taxon>Oesophagostomum</taxon>
    </lineage>
</organism>
<gene>
    <name evidence="1" type="ORF">OESDEN_11837</name>
</gene>
<dbReference type="OrthoDB" id="5833209at2759"/>
<sequence>MSKTCVSIHTGVAQTPGRRRVFSTADGKNLYVADDDFSNFSAIRTLFDDAAPCVAGSPDSILTLPVFITSNVLDKLVLLARCRNAAGGFEADKADALLENTSAPELLKMVDACIFLDARVLARECARRLAGLLKGKSSAEMRALLELPKEPAVPVEMSEELNRISRLVL</sequence>
<reference evidence="1 2" key="1">
    <citation type="submission" date="2014-03" db="EMBL/GenBank/DDBJ databases">
        <title>Draft genome of the hookworm Oesophagostomum dentatum.</title>
        <authorList>
            <person name="Mitreva M."/>
        </authorList>
    </citation>
    <scope>NUCLEOTIDE SEQUENCE [LARGE SCALE GENOMIC DNA]</scope>
    <source>
        <strain evidence="1 2">OD-Hann</strain>
    </source>
</reference>